<dbReference type="InParanoid" id="A0A507BMU9"/>
<feature type="domain" description="Peptidase S12 Pab87-related C-terminal" evidence="4">
    <location>
        <begin position="469"/>
        <end position="569"/>
    </location>
</feature>
<feature type="domain" description="Beta-lactamase-related" evidence="3">
    <location>
        <begin position="48"/>
        <end position="420"/>
    </location>
</feature>
<dbReference type="Proteomes" id="UP000319257">
    <property type="component" value="Unassembled WGS sequence"/>
</dbReference>
<organism evidence="5 6">
    <name type="scientific">Thyridium curvatum</name>
    <dbReference type="NCBI Taxonomy" id="1093900"/>
    <lineage>
        <taxon>Eukaryota</taxon>
        <taxon>Fungi</taxon>
        <taxon>Dikarya</taxon>
        <taxon>Ascomycota</taxon>
        <taxon>Pezizomycotina</taxon>
        <taxon>Sordariomycetes</taxon>
        <taxon>Sordariomycetidae</taxon>
        <taxon>Thyridiales</taxon>
        <taxon>Thyridiaceae</taxon>
        <taxon>Thyridium</taxon>
    </lineage>
</organism>
<dbReference type="AlphaFoldDB" id="A0A507BMU9"/>
<feature type="chain" id="PRO_5021188824" description="Beta-lactamase/transpeptidase-like protein" evidence="2">
    <location>
        <begin position="26"/>
        <end position="586"/>
    </location>
</feature>
<dbReference type="GeneID" id="41979287"/>
<name>A0A507BMU9_9PEZI</name>
<evidence type="ECO:0000259" key="4">
    <source>
        <dbReference type="Pfam" id="PF11954"/>
    </source>
</evidence>
<dbReference type="Pfam" id="PF00144">
    <property type="entry name" value="Beta-lactamase"/>
    <property type="match status" value="1"/>
</dbReference>
<dbReference type="InterPro" id="IPR050491">
    <property type="entry name" value="AmpC-like"/>
</dbReference>
<protein>
    <recommendedName>
        <fullName evidence="7">Beta-lactamase/transpeptidase-like protein</fullName>
    </recommendedName>
</protein>
<keyword evidence="6" id="KW-1185">Reference proteome</keyword>
<comment type="caution">
    <text evidence="5">The sequence shown here is derived from an EMBL/GenBank/DDBJ whole genome shotgun (WGS) entry which is preliminary data.</text>
</comment>
<dbReference type="Gene3D" id="3.40.710.10">
    <property type="entry name" value="DD-peptidase/beta-lactamase superfamily"/>
    <property type="match status" value="2"/>
</dbReference>
<accession>A0A507BMU9</accession>
<dbReference type="STRING" id="1093900.A0A507BMU9"/>
<feature type="signal peptide" evidence="2">
    <location>
        <begin position="1"/>
        <end position="25"/>
    </location>
</feature>
<dbReference type="OrthoDB" id="5946976at2759"/>
<dbReference type="PANTHER" id="PTHR46825:SF9">
    <property type="entry name" value="BETA-LACTAMASE-RELATED DOMAIN-CONTAINING PROTEIN"/>
    <property type="match status" value="1"/>
</dbReference>
<dbReference type="SUPFAM" id="SSF56601">
    <property type="entry name" value="beta-lactamase/transpeptidase-like"/>
    <property type="match status" value="1"/>
</dbReference>
<keyword evidence="2" id="KW-0732">Signal</keyword>
<evidence type="ECO:0000259" key="3">
    <source>
        <dbReference type="Pfam" id="PF00144"/>
    </source>
</evidence>
<reference evidence="5 6" key="1">
    <citation type="submission" date="2019-06" db="EMBL/GenBank/DDBJ databases">
        <title>Draft genome sequence of the filamentous fungus Phialemoniopsis curvata isolated from diesel fuel.</title>
        <authorList>
            <person name="Varaljay V.A."/>
            <person name="Lyon W.J."/>
            <person name="Crouch A.L."/>
            <person name="Drake C.E."/>
            <person name="Hollomon J.M."/>
            <person name="Nadeau L.J."/>
            <person name="Nunn H.S."/>
            <person name="Stevenson B.S."/>
            <person name="Bojanowski C.L."/>
            <person name="Crookes-Goodson W.J."/>
        </authorList>
    </citation>
    <scope>NUCLEOTIDE SEQUENCE [LARGE SCALE GENOMIC DNA]</scope>
    <source>
        <strain evidence="5 6">D216</strain>
    </source>
</reference>
<proteinExistence type="inferred from homology"/>
<dbReference type="PANTHER" id="PTHR46825">
    <property type="entry name" value="D-ALANYL-D-ALANINE-CARBOXYPEPTIDASE/ENDOPEPTIDASE AMPH"/>
    <property type="match status" value="1"/>
</dbReference>
<dbReference type="InterPro" id="IPR012338">
    <property type="entry name" value="Beta-lactam/transpept-like"/>
</dbReference>
<evidence type="ECO:0000313" key="5">
    <source>
        <dbReference type="EMBL" id="TPX18070.1"/>
    </source>
</evidence>
<evidence type="ECO:0008006" key="7">
    <source>
        <dbReference type="Google" id="ProtNLM"/>
    </source>
</evidence>
<evidence type="ECO:0000313" key="6">
    <source>
        <dbReference type="Proteomes" id="UP000319257"/>
    </source>
</evidence>
<evidence type="ECO:0000256" key="1">
    <source>
        <dbReference type="ARBA" id="ARBA00038215"/>
    </source>
</evidence>
<dbReference type="EMBL" id="SKBQ01000121">
    <property type="protein sequence ID" value="TPX18070.1"/>
    <property type="molecule type" value="Genomic_DNA"/>
</dbReference>
<sequence>MRLHIGGRSGLVAGLALCQPHVAAASDPTQKTILGSSNPLDESFGVYVKELLDKWHVPGVAIAVVDGDDIWAEGYGIATFPSTPVTPSTLFYTGSTTKAFVAGALSLMIDSGNYTLPALPPTGPPSPYRHASLQLPSPEHDYAPRKLDWTTPISAVLGDDFVLQDAWATAHLTLQDALSHRTGMPRHDGAISRRYGDGDGAPAATVRDITRSLRHLPLSAEPREKFMYCNLMYAVLSHCVETLAGGRWLGDLLREWIWAPLGMRSTFFSLEDALAAEREAPGAVHLAGGYYWDNATAGFARAPFIGVREVSGAGGILSNVEDYARWVKCHLDGGRPVFSEEGIAAVRKPQMPVDSDGPVLFDTPQSYASGWFTSSYRGHRFWTHSGGMHAYGAEVYMFPDDKFGVVALGNTAMTSNAAEEAAIWRLIDEKLKIPETERIDWTKRWETLIGKKDIVIDGALDEMFPDRKEPGLPHDLPLESYAGTYFHPGYMNLTIQVVESEANDKPGKTLYAERPDATWMMTYDFQHVSSEYWMVYLGLIYERSGNMRLYAPAQFKIGPSGKVTGLEIGYRSDGALEGNILFTKID</sequence>
<dbReference type="Pfam" id="PF11954">
    <property type="entry name" value="DUF3471"/>
    <property type="match status" value="1"/>
</dbReference>
<dbReference type="InterPro" id="IPR001466">
    <property type="entry name" value="Beta-lactam-related"/>
</dbReference>
<comment type="similarity">
    <text evidence="1">Belongs to the peptidase S12 family.</text>
</comment>
<evidence type="ECO:0000256" key="2">
    <source>
        <dbReference type="SAM" id="SignalP"/>
    </source>
</evidence>
<dbReference type="InterPro" id="IPR021860">
    <property type="entry name" value="Peptidase_S12_Pab87-rel_C"/>
</dbReference>
<gene>
    <name evidence="5" type="ORF">E0L32_011840</name>
</gene>
<dbReference type="RefSeq" id="XP_030999781.1">
    <property type="nucleotide sequence ID" value="XM_031134614.1"/>
</dbReference>